<reference evidence="2" key="1">
    <citation type="submission" date="2021-06" db="EMBL/GenBank/DDBJ databases">
        <title>Comparative genomics, transcriptomics and evolutionary studies reveal genomic signatures of adaptation to plant cell wall in hemibiotrophic fungi.</title>
        <authorList>
            <consortium name="DOE Joint Genome Institute"/>
            <person name="Baroncelli R."/>
            <person name="Diaz J.F."/>
            <person name="Benocci T."/>
            <person name="Peng M."/>
            <person name="Battaglia E."/>
            <person name="Haridas S."/>
            <person name="Andreopoulos W."/>
            <person name="Labutti K."/>
            <person name="Pangilinan J."/>
            <person name="Floch G.L."/>
            <person name="Makela M.R."/>
            <person name="Henrissat B."/>
            <person name="Grigoriev I.V."/>
            <person name="Crouch J.A."/>
            <person name="De Vries R.P."/>
            <person name="Sukno S.A."/>
            <person name="Thon M.R."/>
        </authorList>
    </citation>
    <scope>NUCLEOTIDE SEQUENCE</scope>
    <source>
        <strain evidence="2">CBS 193.32</strain>
    </source>
</reference>
<evidence type="ECO:0000313" key="2">
    <source>
        <dbReference type="EMBL" id="KAK1687915.1"/>
    </source>
</evidence>
<gene>
    <name evidence="2" type="ORF">BDP55DRAFT_630047</name>
</gene>
<name>A0AAJ0APC0_9PEZI</name>
<dbReference type="EMBL" id="JAHMHR010000013">
    <property type="protein sequence ID" value="KAK1687915.1"/>
    <property type="molecule type" value="Genomic_DNA"/>
</dbReference>
<accession>A0AAJ0APC0</accession>
<sequence length="177" mass="19000">MWHLQSGKLITHKREMTDRQSAAEVSVIEAAAGEVKAKLSRGPPSWKREPHRPDRSGSPASVRSTYRGGFDWLQCNLAGLRRGPRVQRARAPTALLCAGCGALGARDSRHVQSSFHPKPLKAKGVPSLLCEEVSAGCFGLAESDIDDADDSSPGGAAISETLRRRADPSEVGYLQVT</sequence>
<evidence type="ECO:0000256" key="1">
    <source>
        <dbReference type="SAM" id="MobiDB-lite"/>
    </source>
</evidence>
<keyword evidence="3" id="KW-1185">Reference proteome</keyword>
<dbReference type="GeneID" id="85456633"/>
<comment type="caution">
    <text evidence="2">The sequence shown here is derived from an EMBL/GenBank/DDBJ whole genome shotgun (WGS) entry which is preliminary data.</text>
</comment>
<dbReference type="AlphaFoldDB" id="A0AAJ0APC0"/>
<dbReference type="RefSeq" id="XP_060431610.1">
    <property type="nucleotide sequence ID" value="XM_060572107.1"/>
</dbReference>
<organism evidence="2 3">
    <name type="scientific">Colletotrichum godetiae</name>
    <dbReference type="NCBI Taxonomy" id="1209918"/>
    <lineage>
        <taxon>Eukaryota</taxon>
        <taxon>Fungi</taxon>
        <taxon>Dikarya</taxon>
        <taxon>Ascomycota</taxon>
        <taxon>Pezizomycotina</taxon>
        <taxon>Sordariomycetes</taxon>
        <taxon>Hypocreomycetidae</taxon>
        <taxon>Glomerellales</taxon>
        <taxon>Glomerellaceae</taxon>
        <taxon>Colletotrichum</taxon>
        <taxon>Colletotrichum acutatum species complex</taxon>
    </lineage>
</organism>
<feature type="region of interest" description="Disordered" evidence="1">
    <location>
        <begin position="1"/>
        <end position="21"/>
    </location>
</feature>
<feature type="region of interest" description="Disordered" evidence="1">
    <location>
        <begin position="33"/>
        <end position="63"/>
    </location>
</feature>
<proteinExistence type="predicted"/>
<evidence type="ECO:0000313" key="3">
    <source>
        <dbReference type="Proteomes" id="UP001224890"/>
    </source>
</evidence>
<feature type="compositionally biased region" description="Basic and acidic residues" evidence="1">
    <location>
        <begin position="46"/>
        <end position="55"/>
    </location>
</feature>
<protein>
    <submittedName>
        <fullName evidence="2">Uncharacterized protein</fullName>
    </submittedName>
</protein>
<dbReference type="Proteomes" id="UP001224890">
    <property type="component" value="Unassembled WGS sequence"/>
</dbReference>